<keyword evidence="2" id="KW-1185">Reference proteome</keyword>
<gene>
    <name evidence="1" type="ORF">ACFPPD_24365</name>
</gene>
<reference evidence="2" key="1">
    <citation type="journal article" date="2019" name="Int. J. Syst. Evol. Microbiol.">
        <title>The Global Catalogue of Microorganisms (GCM) 10K type strain sequencing project: providing services to taxonomists for standard genome sequencing and annotation.</title>
        <authorList>
            <consortium name="The Broad Institute Genomics Platform"/>
            <consortium name="The Broad Institute Genome Sequencing Center for Infectious Disease"/>
            <person name="Wu L."/>
            <person name="Ma J."/>
        </authorList>
    </citation>
    <scope>NUCLEOTIDE SEQUENCE [LARGE SCALE GENOMIC DNA]</scope>
    <source>
        <strain evidence="2">CCUG 57113</strain>
    </source>
</reference>
<dbReference type="RefSeq" id="WP_378083683.1">
    <property type="nucleotide sequence ID" value="NZ_JBHSMH010000111.1"/>
</dbReference>
<organism evidence="1 2">
    <name type="scientific">Cohnella suwonensis</name>
    <dbReference type="NCBI Taxonomy" id="696072"/>
    <lineage>
        <taxon>Bacteria</taxon>
        <taxon>Bacillati</taxon>
        <taxon>Bacillota</taxon>
        <taxon>Bacilli</taxon>
        <taxon>Bacillales</taxon>
        <taxon>Paenibacillaceae</taxon>
        <taxon>Cohnella</taxon>
    </lineage>
</organism>
<evidence type="ECO:0008006" key="3">
    <source>
        <dbReference type="Google" id="ProtNLM"/>
    </source>
</evidence>
<dbReference type="InterPro" id="IPR023296">
    <property type="entry name" value="Glyco_hydro_beta-prop_sf"/>
</dbReference>
<sequence length="124" mass="14239">MITIKQRGRNEVMDAYLFVHFREKESPDGEQIYFALSQDGFNWETVNKGRPVLWSENGEKGVRDHSIVRAKNGKFYILATDLRAGLHFLFHASRKEQGKAGSRIGVLVCDRDEPFEIELLPEGE</sequence>
<accession>A0ABW0M150</accession>
<dbReference type="SUPFAM" id="SSF75005">
    <property type="entry name" value="Arabinanase/levansucrase/invertase"/>
    <property type="match status" value="1"/>
</dbReference>
<dbReference type="Gene3D" id="2.115.10.20">
    <property type="entry name" value="Glycosyl hydrolase domain, family 43"/>
    <property type="match status" value="1"/>
</dbReference>
<comment type="caution">
    <text evidence="1">The sequence shown here is derived from an EMBL/GenBank/DDBJ whole genome shotgun (WGS) entry which is preliminary data.</text>
</comment>
<name>A0ABW0M150_9BACL</name>
<proteinExistence type="predicted"/>
<dbReference type="Proteomes" id="UP001596105">
    <property type="component" value="Unassembled WGS sequence"/>
</dbReference>
<dbReference type="EMBL" id="JBHSMH010000111">
    <property type="protein sequence ID" value="MFC5471815.1"/>
    <property type="molecule type" value="Genomic_DNA"/>
</dbReference>
<evidence type="ECO:0000313" key="2">
    <source>
        <dbReference type="Proteomes" id="UP001596105"/>
    </source>
</evidence>
<evidence type="ECO:0000313" key="1">
    <source>
        <dbReference type="EMBL" id="MFC5471815.1"/>
    </source>
</evidence>
<protein>
    <recommendedName>
        <fullName evidence="3">Beta-xylosidase C-terminal Concanavalin A-like domain-containing protein</fullName>
    </recommendedName>
</protein>